<dbReference type="PANTHER" id="PTHR12901">
    <property type="entry name" value="SPERM PROTEIN HOMOLOG"/>
    <property type="match status" value="1"/>
</dbReference>
<dbReference type="InterPro" id="IPR005031">
    <property type="entry name" value="COQ10_START"/>
</dbReference>
<dbReference type="RefSeq" id="WP_143775637.1">
    <property type="nucleotide sequence ID" value="NZ_VKKU01000001.1"/>
</dbReference>
<name>A0A553WJ36_9SPHN</name>
<dbReference type="Gene3D" id="3.30.530.20">
    <property type="match status" value="1"/>
</dbReference>
<sequence length="152" mass="17222">MPHHHEQRILPHSAGQMFDLVADVKRYPEFLPWVSAIRIRKDDEHEMLADMVVGFKSLRETFSSRVLKTPKSSIVVDYLDGPMKHLHNAWKFADLPQGGSTVDFTVDFSFRNKMFEALAGQFFDSALRKMTSAFIERADKLYGSGGSSNPSA</sequence>
<dbReference type="Proteomes" id="UP000320160">
    <property type="component" value="Unassembled WGS sequence"/>
</dbReference>
<proteinExistence type="inferred from homology"/>
<evidence type="ECO:0000259" key="2">
    <source>
        <dbReference type="Pfam" id="PF03364"/>
    </source>
</evidence>
<evidence type="ECO:0000256" key="1">
    <source>
        <dbReference type="ARBA" id="ARBA00008918"/>
    </source>
</evidence>
<comment type="caution">
    <text evidence="3">The sequence shown here is derived from an EMBL/GenBank/DDBJ whole genome shotgun (WGS) entry which is preliminary data.</text>
</comment>
<protein>
    <submittedName>
        <fullName evidence="3">Type II toxin-antitoxin system RatA family toxin</fullName>
    </submittedName>
</protein>
<accession>A0A553WJ36</accession>
<evidence type="ECO:0000313" key="4">
    <source>
        <dbReference type="Proteomes" id="UP000320160"/>
    </source>
</evidence>
<comment type="similarity">
    <text evidence="1">Belongs to the ribosome association toxin RatA family.</text>
</comment>
<organism evidence="3 4">
    <name type="scientific">Sphingorhabdus contaminans</name>
    <dbReference type="NCBI Taxonomy" id="1343899"/>
    <lineage>
        <taxon>Bacteria</taxon>
        <taxon>Pseudomonadati</taxon>
        <taxon>Pseudomonadota</taxon>
        <taxon>Alphaproteobacteria</taxon>
        <taxon>Sphingomonadales</taxon>
        <taxon>Sphingomonadaceae</taxon>
        <taxon>Sphingorhabdus</taxon>
    </lineage>
</organism>
<dbReference type="PANTHER" id="PTHR12901:SF10">
    <property type="entry name" value="COENZYME Q-BINDING PROTEIN COQ10, MITOCHONDRIAL"/>
    <property type="match status" value="1"/>
</dbReference>
<dbReference type="InterPro" id="IPR044996">
    <property type="entry name" value="COQ10-like"/>
</dbReference>
<dbReference type="AlphaFoldDB" id="A0A553WJ36"/>
<dbReference type="OrthoDB" id="9804759at2"/>
<dbReference type="GO" id="GO:0048039">
    <property type="term" value="F:ubiquinone binding"/>
    <property type="evidence" value="ECO:0007669"/>
    <property type="project" value="InterPro"/>
</dbReference>
<dbReference type="EMBL" id="VKKU01000001">
    <property type="protein sequence ID" value="TSB04719.1"/>
    <property type="molecule type" value="Genomic_DNA"/>
</dbReference>
<feature type="domain" description="Coenzyme Q-binding protein COQ10 START" evidence="2">
    <location>
        <begin position="10"/>
        <end position="134"/>
    </location>
</feature>
<dbReference type="InterPro" id="IPR023393">
    <property type="entry name" value="START-like_dom_sf"/>
</dbReference>
<keyword evidence="4" id="KW-1185">Reference proteome</keyword>
<gene>
    <name evidence="3" type="ORF">FOM92_04705</name>
</gene>
<dbReference type="GO" id="GO:0045333">
    <property type="term" value="P:cellular respiration"/>
    <property type="evidence" value="ECO:0007669"/>
    <property type="project" value="InterPro"/>
</dbReference>
<evidence type="ECO:0000313" key="3">
    <source>
        <dbReference type="EMBL" id="TSB04719.1"/>
    </source>
</evidence>
<dbReference type="SUPFAM" id="SSF55961">
    <property type="entry name" value="Bet v1-like"/>
    <property type="match status" value="1"/>
</dbReference>
<dbReference type="CDD" id="cd07813">
    <property type="entry name" value="COQ10p_like"/>
    <property type="match status" value="1"/>
</dbReference>
<dbReference type="Pfam" id="PF03364">
    <property type="entry name" value="Polyketide_cyc"/>
    <property type="match status" value="1"/>
</dbReference>
<reference evidence="3 4" key="1">
    <citation type="submission" date="2019-07" db="EMBL/GenBank/DDBJ databases">
        <authorList>
            <person name="Park M."/>
        </authorList>
    </citation>
    <scope>NUCLEOTIDE SEQUENCE [LARGE SCALE GENOMIC DNA]</scope>
    <source>
        <strain evidence="3 4">KCTC32445</strain>
    </source>
</reference>